<dbReference type="InterPro" id="IPR000835">
    <property type="entry name" value="HTH_MarR-typ"/>
</dbReference>
<dbReference type="GO" id="GO:0006950">
    <property type="term" value="P:response to stress"/>
    <property type="evidence" value="ECO:0007669"/>
    <property type="project" value="TreeGrafter"/>
</dbReference>
<reference evidence="2" key="1">
    <citation type="submission" date="2020-10" db="EMBL/GenBank/DDBJ databases">
        <title>Connecting structure to function with the recovery of over 1000 high-quality activated sludge metagenome-assembled genomes encoding full-length rRNA genes using long-read sequencing.</title>
        <authorList>
            <person name="Singleton C.M."/>
            <person name="Petriglieri F."/>
            <person name="Kristensen J.M."/>
            <person name="Kirkegaard R.H."/>
            <person name="Michaelsen T.Y."/>
            <person name="Andersen M.H."/>
            <person name="Karst S.M."/>
            <person name="Dueholm M.S."/>
            <person name="Nielsen P.H."/>
            <person name="Albertsen M."/>
        </authorList>
    </citation>
    <scope>NUCLEOTIDE SEQUENCE</scope>
    <source>
        <strain evidence="2">Ribe_18-Q3-R11-54_MAXAC.001</strain>
    </source>
</reference>
<dbReference type="SMART" id="SM00347">
    <property type="entry name" value="HTH_MARR"/>
    <property type="match status" value="1"/>
</dbReference>
<dbReference type="Gene3D" id="1.10.10.10">
    <property type="entry name" value="Winged helix-like DNA-binding domain superfamily/Winged helix DNA-binding domain"/>
    <property type="match status" value="1"/>
</dbReference>
<comment type="caution">
    <text evidence="2">The sequence shown here is derived from an EMBL/GenBank/DDBJ whole genome shotgun (WGS) entry which is preliminary data.</text>
</comment>
<dbReference type="EMBL" id="JADKGK010000020">
    <property type="protein sequence ID" value="MBL0004553.1"/>
    <property type="molecule type" value="Genomic_DNA"/>
</dbReference>
<gene>
    <name evidence="2" type="ORF">IPP00_11385</name>
</gene>
<dbReference type="SUPFAM" id="SSF46785">
    <property type="entry name" value="Winged helix' DNA-binding domain"/>
    <property type="match status" value="1"/>
</dbReference>
<dbReference type="InterPro" id="IPR039422">
    <property type="entry name" value="MarR/SlyA-like"/>
</dbReference>
<dbReference type="PANTHER" id="PTHR33164:SF43">
    <property type="entry name" value="HTH-TYPE TRANSCRIPTIONAL REPRESSOR YETL"/>
    <property type="match status" value="1"/>
</dbReference>
<dbReference type="InterPro" id="IPR036390">
    <property type="entry name" value="WH_DNA-bd_sf"/>
</dbReference>
<dbReference type="PROSITE" id="PS50995">
    <property type="entry name" value="HTH_MARR_2"/>
    <property type="match status" value="1"/>
</dbReference>
<name>A0A9D7TEI7_9MICO</name>
<dbReference type="AlphaFoldDB" id="A0A9D7TEI7"/>
<dbReference type="Proteomes" id="UP000886632">
    <property type="component" value="Unassembled WGS sequence"/>
</dbReference>
<dbReference type="InterPro" id="IPR036388">
    <property type="entry name" value="WH-like_DNA-bd_sf"/>
</dbReference>
<evidence type="ECO:0000259" key="1">
    <source>
        <dbReference type="PROSITE" id="PS50995"/>
    </source>
</evidence>
<proteinExistence type="predicted"/>
<evidence type="ECO:0000313" key="2">
    <source>
        <dbReference type="EMBL" id="MBL0004553.1"/>
    </source>
</evidence>
<accession>A0A9D7TEI7</accession>
<sequence>MTGDLGTSIREDVVVLLARASGAALRTANAALEPFGFRARHYATVKIAAEGGGVPQRQIGAVLGLDPSAVVALVDDLESLGLVQRQPDPDDRRTRLVSPTTAGLAMLEAVSPVVGRVQERSMGGLTATERETFLHLLRRVIND</sequence>
<feature type="domain" description="HTH marR-type" evidence="1">
    <location>
        <begin position="10"/>
        <end position="142"/>
    </location>
</feature>
<organism evidence="2 3">
    <name type="scientific">Candidatus Phosphoribacter hodrii</name>
    <dbReference type="NCBI Taxonomy" id="2953743"/>
    <lineage>
        <taxon>Bacteria</taxon>
        <taxon>Bacillati</taxon>
        <taxon>Actinomycetota</taxon>
        <taxon>Actinomycetes</taxon>
        <taxon>Micrococcales</taxon>
        <taxon>Dermatophilaceae</taxon>
        <taxon>Candidatus Phosphoribacter</taxon>
    </lineage>
</organism>
<dbReference type="GO" id="GO:0003700">
    <property type="term" value="F:DNA-binding transcription factor activity"/>
    <property type="evidence" value="ECO:0007669"/>
    <property type="project" value="InterPro"/>
</dbReference>
<protein>
    <submittedName>
        <fullName evidence="2">MarR family transcriptional regulator</fullName>
    </submittedName>
</protein>
<dbReference type="Pfam" id="PF12802">
    <property type="entry name" value="MarR_2"/>
    <property type="match status" value="1"/>
</dbReference>
<evidence type="ECO:0000313" key="3">
    <source>
        <dbReference type="Proteomes" id="UP000886632"/>
    </source>
</evidence>
<dbReference type="PRINTS" id="PR00598">
    <property type="entry name" value="HTHMARR"/>
</dbReference>
<dbReference type="PANTHER" id="PTHR33164">
    <property type="entry name" value="TRANSCRIPTIONAL REGULATOR, MARR FAMILY"/>
    <property type="match status" value="1"/>
</dbReference>